<dbReference type="HOGENOM" id="CLU_2405412_0_0_1"/>
<gene>
    <name evidence="1" type="ORF">CY34DRAFT_99049</name>
</gene>
<dbReference type="EMBL" id="KN835873">
    <property type="protein sequence ID" value="KIK33766.1"/>
    <property type="molecule type" value="Genomic_DNA"/>
</dbReference>
<proteinExistence type="predicted"/>
<reference evidence="2" key="2">
    <citation type="submission" date="2015-01" db="EMBL/GenBank/DDBJ databases">
        <title>Evolutionary Origins and Diversification of the Mycorrhizal Mutualists.</title>
        <authorList>
            <consortium name="DOE Joint Genome Institute"/>
            <consortium name="Mycorrhizal Genomics Consortium"/>
            <person name="Kohler A."/>
            <person name="Kuo A."/>
            <person name="Nagy L.G."/>
            <person name="Floudas D."/>
            <person name="Copeland A."/>
            <person name="Barry K.W."/>
            <person name="Cichocki N."/>
            <person name="Veneault-Fourrey C."/>
            <person name="LaButti K."/>
            <person name="Lindquist E.A."/>
            <person name="Lipzen A."/>
            <person name="Lundell T."/>
            <person name="Morin E."/>
            <person name="Murat C."/>
            <person name="Riley R."/>
            <person name="Ohm R."/>
            <person name="Sun H."/>
            <person name="Tunlid A."/>
            <person name="Henrissat B."/>
            <person name="Grigoriev I.V."/>
            <person name="Hibbett D.S."/>
            <person name="Martin F."/>
        </authorList>
    </citation>
    <scope>NUCLEOTIDE SEQUENCE [LARGE SCALE GENOMIC DNA]</scope>
    <source>
        <strain evidence="2">UH-Slu-Lm8-n1</strain>
    </source>
</reference>
<organism evidence="1 2">
    <name type="scientific">Suillus luteus UH-Slu-Lm8-n1</name>
    <dbReference type="NCBI Taxonomy" id="930992"/>
    <lineage>
        <taxon>Eukaryota</taxon>
        <taxon>Fungi</taxon>
        <taxon>Dikarya</taxon>
        <taxon>Basidiomycota</taxon>
        <taxon>Agaricomycotina</taxon>
        <taxon>Agaricomycetes</taxon>
        <taxon>Agaricomycetidae</taxon>
        <taxon>Boletales</taxon>
        <taxon>Suillineae</taxon>
        <taxon>Suillaceae</taxon>
        <taxon>Suillus</taxon>
    </lineage>
</organism>
<dbReference type="InParanoid" id="A0A0C9ZWF8"/>
<reference evidence="1 2" key="1">
    <citation type="submission" date="2014-04" db="EMBL/GenBank/DDBJ databases">
        <authorList>
            <consortium name="DOE Joint Genome Institute"/>
            <person name="Kuo A."/>
            <person name="Ruytinx J."/>
            <person name="Rineau F."/>
            <person name="Colpaert J."/>
            <person name="Kohler A."/>
            <person name="Nagy L.G."/>
            <person name="Floudas D."/>
            <person name="Copeland A."/>
            <person name="Barry K.W."/>
            <person name="Cichocki N."/>
            <person name="Veneault-Fourrey C."/>
            <person name="LaButti K."/>
            <person name="Lindquist E.A."/>
            <person name="Lipzen A."/>
            <person name="Lundell T."/>
            <person name="Morin E."/>
            <person name="Murat C."/>
            <person name="Sun H."/>
            <person name="Tunlid A."/>
            <person name="Henrissat B."/>
            <person name="Grigoriev I.V."/>
            <person name="Hibbett D.S."/>
            <person name="Martin F."/>
            <person name="Nordberg H.P."/>
            <person name="Cantor M.N."/>
            <person name="Hua S.X."/>
        </authorList>
    </citation>
    <scope>NUCLEOTIDE SEQUENCE [LARGE SCALE GENOMIC DNA]</scope>
    <source>
        <strain evidence="1 2">UH-Slu-Lm8-n1</strain>
    </source>
</reference>
<sequence>ESRWAPENGMMVIKVYIPSTNDLWAAYVSTSVNLSTFTSKWLSKLNLHLRFSGSAMDTPEYYFDSDEVFQYWVRRRVRHGRNLPIVGHLDYAVPLLPHASKEA</sequence>
<dbReference type="Proteomes" id="UP000054485">
    <property type="component" value="Unassembled WGS sequence"/>
</dbReference>
<feature type="non-terminal residue" evidence="1">
    <location>
        <position position="1"/>
    </location>
</feature>
<protein>
    <submittedName>
        <fullName evidence="1">Unplaced genomic scaffold CY34scaffold_742, whole genome shotgun sequence</fullName>
    </submittedName>
</protein>
<accession>A0A0C9ZWF8</accession>
<evidence type="ECO:0000313" key="2">
    <source>
        <dbReference type="Proteomes" id="UP000054485"/>
    </source>
</evidence>
<name>A0A0C9ZWF8_9AGAM</name>
<dbReference type="AlphaFoldDB" id="A0A0C9ZWF8"/>
<dbReference type="OrthoDB" id="2667096at2759"/>
<keyword evidence="2" id="KW-1185">Reference proteome</keyword>
<evidence type="ECO:0000313" key="1">
    <source>
        <dbReference type="EMBL" id="KIK33766.1"/>
    </source>
</evidence>